<name>A0ABR9JHZ5_9MICC</name>
<evidence type="ECO:0000259" key="1">
    <source>
        <dbReference type="Pfam" id="PF01979"/>
    </source>
</evidence>
<dbReference type="RefSeq" id="WP_192596678.1">
    <property type="nucleotide sequence ID" value="NZ_BAAALJ010000045.1"/>
</dbReference>
<dbReference type="EMBL" id="JADBED010000002">
    <property type="protein sequence ID" value="MBE1525535.1"/>
    <property type="molecule type" value="Genomic_DNA"/>
</dbReference>
<dbReference type="Pfam" id="PF01979">
    <property type="entry name" value="Amidohydro_1"/>
    <property type="match status" value="1"/>
</dbReference>
<dbReference type="Proteomes" id="UP000643525">
    <property type="component" value="Unassembled WGS sequence"/>
</dbReference>
<dbReference type="SUPFAM" id="SSF51338">
    <property type="entry name" value="Composite domain of metallo-dependent hydrolases"/>
    <property type="match status" value="1"/>
</dbReference>
<dbReference type="Gene3D" id="3.20.20.140">
    <property type="entry name" value="Metal-dependent hydrolases"/>
    <property type="match status" value="1"/>
</dbReference>
<reference evidence="2 3" key="1">
    <citation type="submission" date="2020-10" db="EMBL/GenBank/DDBJ databases">
        <title>Sequencing the genomes of 1000 actinobacteria strains.</title>
        <authorList>
            <person name="Klenk H.-P."/>
        </authorList>
    </citation>
    <scope>NUCLEOTIDE SEQUENCE [LARGE SCALE GENOMIC DNA]</scope>
    <source>
        <strain evidence="2 3">DSM 15666</strain>
    </source>
</reference>
<dbReference type="InterPro" id="IPR006680">
    <property type="entry name" value="Amidohydro-rel"/>
</dbReference>
<dbReference type="PANTHER" id="PTHR43135">
    <property type="entry name" value="ALPHA-D-RIBOSE 1-METHYLPHOSPHONATE 5-TRIPHOSPHATE DIPHOSPHATASE"/>
    <property type="match status" value="1"/>
</dbReference>
<dbReference type="PANTHER" id="PTHR43135:SF3">
    <property type="entry name" value="ALPHA-D-RIBOSE 1-METHYLPHOSPHONATE 5-TRIPHOSPHATE DIPHOSPHATASE"/>
    <property type="match status" value="1"/>
</dbReference>
<organism evidence="2 3">
    <name type="scientific">Nesterenkonia lutea</name>
    <dbReference type="NCBI Taxonomy" id="272919"/>
    <lineage>
        <taxon>Bacteria</taxon>
        <taxon>Bacillati</taxon>
        <taxon>Actinomycetota</taxon>
        <taxon>Actinomycetes</taxon>
        <taxon>Micrococcales</taxon>
        <taxon>Micrococcaceae</taxon>
        <taxon>Nesterenkonia</taxon>
    </lineage>
</organism>
<protein>
    <submittedName>
        <fullName evidence="2">Imidazolonepropionase-like amidohydrolase</fullName>
    </submittedName>
</protein>
<proteinExistence type="predicted"/>
<evidence type="ECO:0000313" key="3">
    <source>
        <dbReference type="Proteomes" id="UP000643525"/>
    </source>
</evidence>
<feature type="domain" description="Amidohydrolase-related" evidence="1">
    <location>
        <begin position="55"/>
        <end position="406"/>
    </location>
</feature>
<keyword evidence="3" id="KW-1185">Reference proteome</keyword>
<dbReference type="CDD" id="cd01299">
    <property type="entry name" value="Met_dep_hydrolase_A"/>
    <property type="match status" value="1"/>
</dbReference>
<comment type="caution">
    <text evidence="2">The sequence shown here is derived from an EMBL/GenBank/DDBJ whole genome shotgun (WGS) entry which is preliminary data.</text>
</comment>
<dbReference type="InterPro" id="IPR057744">
    <property type="entry name" value="OTAase-like"/>
</dbReference>
<gene>
    <name evidence="2" type="ORF">H4W27_002709</name>
</gene>
<dbReference type="InterPro" id="IPR032466">
    <property type="entry name" value="Metal_Hydrolase"/>
</dbReference>
<dbReference type="SUPFAM" id="SSF51556">
    <property type="entry name" value="Metallo-dependent hydrolases"/>
    <property type="match status" value="1"/>
</dbReference>
<dbReference type="InterPro" id="IPR051781">
    <property type="entry name" value="Metallo-dep_Hydrolase"/>
</dbReference>
<dbReference type="Gene3D" id="2.30.40.10">
    <property type="entry name" value="Urease, subunit C, domain 1"/>
    <property type="match status" value="1"/>
</dbReference>
<accession>A0ABR9JHZ5</accession>
<sequence>MSSDLLIRGAAVWTGGESAQVQDLVVREDRIVSITNPGAAPTQTDAEVIDGTGCTLIPGLIDAHVHLTTPSEAHQPRSNADFRANAEPAEKALHGYRNAIKALGAGVTTLRVIGHRNSAEAELRDLIERGSYIGPRLKVAPWWVTATGGHGDMFIMKGVTRQPYDTADGPYECRKLVRMQAAQGADFIKVMASGGLMSHGDKPEWPNYTVEELGAIVDEAHSLGLPVAAHAHSREGIRRSLFAGVDSIEHGTYLDDELREVMVEQGTYLVPTLLISAEVRDKPPGSVVSPEAQRAMGDILDHQIEQVAKAHQAGVKIAFGTDSSGNVCEFGRHARELALYVQAGMTPSQALRTSSVYSAELLGVSESIGAVEEGKAADLLLVEGDPLSDISVLTRTGAIRRVVIRGVDVTAFSRLHSEVLMP</sequence>
<dbReference type="InterPro" id="IPR011059">
    <property type="entry name" value="Metal-dep_hydrolase_composite"/>
</dbReference>
<evidence type="ECO:0000313" key="2">
    <source>
        <dbReference type="EMBL" id="MBE1525535.1"/>
    </source>
</evidence>